<evidence type="ECO:0000256" key="1">
    <source>
        <dbReference type="SAM" id="SignalP"/>
    </source>
</evidence>
<feature type="signal peptide" evidence="1">
    <location>
        <begin position="1"/>
        <end position="35"/>
    </location>
</feature>
<keyword evidence="3" id="KW-1185">Reference proteome</keyword>
<organism evidence="2 3">
    <name type="scientific">Aquincola tertiaricarbonis</name>
    <dbReference type="NCBI Taxonomy" id="391953"/>
    <lineage>
        <taxon>Bacteria</taxon>
        <taxon>Pseudomonadati</taxon>
        <taxon>Pseudomonadota</taxon>
        <taxon>Betaproteobacteria</taxon>
        <taxon>Burkholderiales</taxon>
        <taxon>Sphaerotilaceae</taxon>
        <taxon>Aquincola</taxon>
    </lineage>
</organism>
<evidence type="ECO:0000313" key="3">
    <source>
        <dbReference type="Proteomes" id="UP001056201"/>
    </source>
</evidence>
<keyword evidence="1" id="KW-0732">Signal</keyword>
<sequence>MKLYDPHLTPILRWRRAGAAWLLSAAALMPSAASAQYIMEFAQTYAAPTSNFISNTFLNQEALINATRPDAPRAAAKAQPALAPPQVERSAAELAQAAPAAQRARLEKIYLQLMPGYQQLERKLGWPAEDVAGAVVALLAGNYMAMTGTEPSDEAVSAAGHQLRASAQLQGLLARLNATDRRRLYEQCAMLGTFMALAHRTSQQQPANVVANLRHAARENLRAVLGPAADGLRFSAQGMQVR</sequence>
<accession>A0ABY4S5Y5</accession>
<dbReference type="InterPro" id="IPR046505">
    <property type="entry name" value="DUF6683"/>
</dbReference>
<feature type="chain" id="PRO_5046958111" evidence="1">
    <location>
        <begin position="36"/>
        <end position="242"/>
    </location>
</feature>
<dbReference type="RefSeq" id="WP_250195393.1">
    <property type="nucleotide sequence ID" value="NZ_CP097635.1"/>
</dbReference>
<name>A0ABY4S5Y5_AQUTE</name>
<evidence type="ECO:0000313" key="2">
    <source>
        <dbReference type="EMBL" id="URI07128.1"/>
    </source>
</evidence>
<gene>
    <name evidence="2" type="ORF">MW290_00440</name>
</gene>
<proteinExistence type="predicted"/>
<dbReference type="Proteomes" id="UP001056201">
    <property type="component" value="Chromosome 1"/>
</dbReference>
<dbReference type="EMBL" id="CP097635">
    <property type="protein sequence ID" value="URI07128.1"/>
    <property type="molecule type" value="Genomic_DNA"/>
</dbReference>
<reference evidence="2" key="1">
    <citation type="submission" date="2022-05" db="EMBL/GenBank/DDBJ databases">
        <title>An RpoN-dependent PEP-CTERM gene is involved in floc formation of an Aquincola tertiaricarbonis strain.</title>
        <authorList>
            <person name="Qiu D."/>
            <person name="Xia M."/>
        </authorList>
    </citation>
    <scope>NUCLEOTIDE SEQUENCE</scope>
    <source>
        <strain evidence="2">RN12</strain>
    </source>
</reference>
<dbReference type="Pfam" id="PF20388">
    <property type="entry name" value="DUF6683"/>
    <property type="match status" value="1"/>
</dbReference>
<protein>
    <submittedName>
        <fullName evidence="2">Uncharacterized protein</fullName>
    </submittedName>
</protein>